<dbReference type="AlphaFoldDB" id="A0AA42UEJ0"/>
<comment type="caution">
    <text evidence="1">The sequence shown here is derived from an EMBL/GenBank/DDBJ whole genome shotgun (WGS) entry which is preliminary data.</text>
</comment>
<accession>A0AA42UEJ0</accession>
<dbReference type="Proteomes" id="UP001161704">
    <property type="component" value="Unassembled WGS sequence"/>
</dbReference>
<name>A0AA42UEJ0_AERCA</name>
<sequence>MASRHLKNIDDEEYSPLLLAACITSKDYRDAFKILREQGCELITNRFYYDDTKEICTGLEKHGTKDLNLMAYIAIGEYLANVGGGSGMSTYLNEIFHIVVELKNRS</sequence>
<reference evidence="1" key="1">
    <citation type="submission" date="2022-09" db="EMBL/GenBank/DDBJ databases">
        <title>Intensive care unit water sources are persistently colonized with multi-drug resistant bacteria and are the site of extensive horizontal gene transfer of antibiotic resistance genes.</title>
        <authorList>
            <person name="Diorio-Toth L."/>
        </authorList>
    </citation>
    <scope>NUCLEOTIDE SEQUENCE</scope>
    <source>
        <strain evidence="1">GD03710</strain>
    </source>
</reference>
<organism evidence="1 2">
    <name type="scientific">Aeromonas caviae</name>
    <name type="common">Aeromonas punctata</name>
    <dbReference type="NCBI Taxonomy" id="648"/>
    <lineage>
        <taxon>Bacteria</taxon>
        <taxon>Pseudomonadati</taxon>
        <taxon>Pseudomonadota</taxon>
        <taxon>Gammaproteobacteria</taxon>
        <taxon>Aeromonadales</taxon>
        <taxon>Aeromonadaceae</taxon>
        <taxon>Aeromonas</taxon>
    </lineage>
</organism>
<gene>
    <name evidence="1" type="ORF">N5I20_17335</name>
</gene>
<dbReference type="EMBL" id="JAOCIZ010000081">
    <property type="protein sequence ID" value="MDH1506815.1"/>
    <property type="molecule type" value="Genomic_DNA"/>
</dbReference>
<evidence type="ECO:0000313" key="2">
    <source>
        <dbReference type="Proteomes" id="UP001161704"/>
    </source>
</evidence>
<protein>
    <submittedName>
        <fullName evidence="1">Uncharacterized protein</fullName>
    </submittedName>
</protein>
<proteinExistence type="predicted"/>
<dbReference type="RefSeq" id="WP_279963658.1">
    <property type="nucleotide sequence ID" value="NZ_JAOCFK010000068.1"/>
</dbReference>
<evidence type="ECO:0000313" key="1">
    <source>
        <dbReference type="EMBL" id="MDH1506815.1"/>
    </source>
</evidence>